<evidence type="ECO:0000256" key="4">
    <source>
        <dbReference type="ARBA" id="ARBA00022679"/>
    </source>
</evidence>
<dbReference type="PANTHER" id="PTHR43651">
    <property type="entry name" value="1,4-ALPHA-GLUCAN-BRANCHING ENZYME"/>
    <property type="match status" value="1"/>
</dbReference>
<dbReference type="Pfam" id="PF02922">
    <property type="entry name" value="CBM_48"/>
    <property type="match status" value="1"/>
</dbReference>
<evidence type="ECO:0000256" key="5">
    <source>
        <dbReference type="ARBA" id="ARBA00060592"/>
    </source>
</evidence>
<dbReference type="SMART" id="SM00642">
    <property type="entry name" value="Aamy"/>
    <property type="match status" value="1"/>
</dbReference>
<dbReference type="InterPro" id="IPR017853">
    <property type="entry name" value="GH"/>
</dbReference>
<dbReference type="FunFam" id="3.20.20.80:FF:000001">
    <property type="entry name" value="1,4-alpha-glucan branching enzyme"/>
    <property type="match status" value="1"/>
</dbReference>
<gene>
    <name evidence="7" type="ORF">QR46_2568</name>
</gene>
<organism evidence="7 8">
    <name type="scientific">Giardia duodenalis assemblage B</name>
    <dbReference type="NCBI Taxonomy" id="1394984"/>
    <lineage>
        <taxon>Eukaryota</taxon>
        <taxon>Metamonada</taxon>
        <taxon>Diplomonadida</taxon>
        <taxon>Hexamitidae</taxon>
        <taxon>Giardiinae</taxon>
        <taxon>Giardia</taxon>
    </lineage>
</organism>
<feature type="domain" description="Glycosyl hydrolase family 13 catalytic" evidence="6">
    <location>
        <begin position="279"/>
        <end position="660"/>
    </location>
</feature>
<reference evidence="7 8" key="1">
    <citation type="journal article" date="2015" name="Mol. Biochem. Parasitol.">
        <title>Identification of polymorphic genes for use in assemblage B genotyping assays through comparative genomics of multiple assemblage B Giardia duodenalis isolates.</title>
        <authorList>
            <person name="Wielinga C."/>
            <person name="Thompson R.C."/>
            <person name="Monis P."/>
            <person name="Ryan U."/>
        </authorList>
    </citation>
    <scope>NUCLEOTIDE SEQUENCE [LARGE SCALE GENOMIC DNA]</scope>
    <source>
        <strain evidence="7 8">BAH15c1</strain>
    </source>
</reference>
<dbReference type="SUPFAM" id="SSF51445">
    <property type="entry name" value="(Trans)glycosidases"/>
    <property type="match status" value="1"/>
</dbReference>
<dbReference type="InterPro" id="IPR014756">
    <property type="entry name" value="Ig_E-set"/>
</dbReference>
<evidence type="ECO:0000313" key="7">
    <source>
        <dbReference type="EMBL" id="KWX13446.1"/>
    </source>
</evidence>
<evidence type="ECO:0000256" key="3">
    <source>
        <dbReference type="ARBA" id="ARBA00012541"/>
    </source>
</evidence>
<dbReference type="GO" id="GO:0005975">
    <property type="term" value="P:carbohydrate metabolic process"/>
    <property type="evidence" value="ECO:0007669"/>
    <property type="project" value="InterPro"/>
</dbReference>
<evidence type="ECO:0000256" key="1">
    <source>
        <dbReference type="ARBA" id="ARBA00000826"/>
    </source>
</evidence>
<comment type="pathway">
    <text evidence="5">Glycan biosynthesis.</text>
</comment>
<dbReference type="InterPro" id="IPR013783">
    <property type="entry name" value="Ig-like_fold"/>
</dbReference>
<dbReference type="GO" id="GO:0043169">
    <property type="term" value="F:cation binding"/>
    <property type="evidence" value="ECO:0007669"/>
    <property type="project" value="InterPro"/>
</dbReference>
<dbReference type="InterPro" id="IPR004193">
    <property type="entry name" value="Glyco_hydro_13_N"/>
</dbReference>
<dbReference type="SUPFAM" id="SSF51011">
    <property type="entry name" value="Glycosyl hydrolase domain"/>
    <property type="match status" value="1"/>
</dbReference>
<dbReference type="CDD" id="cd02854">
    <property type="entry name" value="E_set_GBE_euk_N"/>
    <property type="match status" value="1"/>
</dbReference>
<dbReference type="Gene3D" id="2.60.40.1180">
    <property type="entry name" value="Golgi alpha-mannosidase II"/>
    <property type="match status" value="1"/>
</dbReference>
<dbReference type="Pfam" id="PF02806">
    <property type="entry name" value="Alpha-amylase_C"/>
    <property type="match status" value="1"/>
</dbReference>
<dbReference type="Pfam" id="PF00128">
    <property type="entry name" value="Alpha-amylase"/>
    <property type="match status" value="1"/>
</dbReference>
<dbReference type="InterPro" id="IPR006048">
    <property type="entry name" value="A-amylase/branching_C"/>
</dbReference>
<name>A0A132NTQ5_GIAIN</name>
<dbReference type="PANTHER" id="PTHR43651:SF3">
    <property type="entry name" value="1,4-ALPHA-GLUCAN-BRANCHING ENZYME"/>
    <property type="match status" value="1"/>
</dbReference>
<dbReference type="OrthoDB" id="196493at2759"/>
<dbReference type="CDD" id="cd11321">
    <property type="entry name" value="AmyAc_bac_euk_BE"/>
    <property type="match status" value="1"/>
</dbReference>
<dbReference type="EC" id="2.4.1.18" evidence="3"/>
<comment type="similarity">
    <text evidence="2">Belongs to the glycosyl hydrolase 13 family. GlgB subfamily.</text>
</comment>
<evidence type="ECO:0000259" key="6">
    <source>
        <dbReference type="SMART" id="SM00642"/>
    </source>
</evidence>
<dbReference type="GO" id="GO:0004553">
    <property type="term" value="F:hydrolase activity, hydrolyzing O-glycosyl compounds"/>
    <property type="evidence" value="ECO:0007669"/>
    <property type="project" value="InterPro"/>
</dbReference>
<sequence length="817" mass="95345">MDAPTDKWEIHYALNLTFQLEISVTNSINSCSMKPLVDNISKQLLRMSGRELLQVDPLLQDYADVVEARWGDFKHMLSYISDDLGGLDNISNYIDYGFYIEVDDTRYSLNQLSDLDDICRDIPTYSGRIHLVYREWAENARSLSIVGDFNFWDKAAHPAVNKGYGIWECRIPFYVNQELNMLHCPIHHRAKFKIFMVTRDKGEEIYRMPQRTLYAVHNHERCQLEPLFYCHAADADARKRNELTRPYSFTFENPQGLRKRVHRIYECHVGMSSSEPKINTYRDFADTLLPIIKEKGYNVIQLMAIQEHSYYGSFGYQVTSFFAPSSRFGTPDDLKYLVDKAHEAGIAVLLDLVHSHASKNVEDGIADWDGSTLFFYKEDHPLWDSKIFNYKNPETLRFLLQNVRWWLQEFRIDGFRFDGVMSLMYYHRSAGVGYTGRYGEYFDEPQSAVDVGGLTYLRLAHTLIKMIEETECRDILTIAEDVSGYPCMATPILDGGIGFDYRFQMAVPDLWITMMKNGFDMGLNDFESIDVKKIAHTLTNRRWQEKHIVYCECHDQALVGDKTLSMWLLNENIYDQMSILHQANDRTLRAIRLHKVIRLLTMGLGGEGYLTFFGNEFGHPEWIDFPRVGNNWSYHYCRRQWNLDYWGVDGQTTRYADLGRFDRDLMRLNAQYEWNVEREYITRDDNEEKLIAFERKNLLFVCSLHPFNLDYEAIIPVRQQGKYRVIFHTNNVQHGGTGSGTVEGNELVTRNKMNKKSNDLDEDQWDAKMNGLQYYIKLWIKHQCGYILELCDKAVSIPDDIKSSAELFPKKGVPSTN</sequence>
<keyword evidence="4" id="KW-0808">Transferase</keyword>
<dbReference type="Proteomes" id="UP000070089">
    <property type="component" value="Unassembled WGS sequence"/>
</dbReference>
<dbReference type="Gene3D" id="2.60.40.10">
    <property type="entry name" value="Immunoglobulins"/>
    <property type="match status" value="1"/>
</dbReference>
<evidence type="ECO:0000256" key="2">
    <source>
        <dbReference type="ARBA" id="ARBA00009000"/>
    </source>
</evidence>
<proteinExistence type="inferred from homology"/>
<comment type="catalytic activity">
    <reaction evidence="1">
        <text>Transfers a segment of a (1-&gt;4)-alpha-D-glucan chain to a primary hydroxy group in a similar glucan chain.</text>
        <dbReference type="EC" id="2.4.1.18"/>
    </reaction>
</comment>
<accession>A0A132NTQ5</accession>
<dbReference type="Gene3D" id="3.20.20.80">
    <property type="entry name" value="Glycosidases"/>
    <property type="match status" value="1"/>
</dbReference>
<dbReference type="SUPFAM" id="SSF81296">
    <property type="entry name" value="E set domains"/>
    <property type="match status" value="1"/>
</dbReference>
<dbReference type="GO" id="GO:0005737">
    <property type="term" value="C:cytoplasm"/>
    <property type="evidence" value="ECO:0007669"/>
    <property type="project" value="TreeGrafter"/>
</dbReference>
<dbReference type="EMBL" id="JXTI01000069">
    <property type="protein sequence ID" value="KWX13446.1"/>
    <property type="molecule type" value="Genomic_DNA"/>
</dbReference>
<dbReference type="VEuPathDB" id="GiardiaDB:QR46_2568"/>
<comment type="caution">
    <text evidence="7">The sequence shown here is derived from an EMBL/GenBank/DDBJ whole genome shotgun (WGS) entry which is preliminary data.</text>
</comment>
<protein>
    <recommendedName>
        <fullName evidence="3">1,4-alpha-glucan branching enzyme</fullName>
        <ecNumber evidence="3">2.4.1.18</ecNumber>
    </recommendedName>
</protein>
<dbReference type="AlphaFoldDB" id="A0A132NTQ5"/>
<dbReference type="GO" id="GO:0003844">
    <property type="term" value="F:1,4-alpha-glucan branching enzyme activity"/>
    <property type="evidence" value="ECO:0007669"/>
    <property type="project" value="UniProtKB-EC"/>
</dbReference>
<dbReference type="InterPro" id="IPR006047">
    <property type="entry name" value="GH13_cat_dom"/>
</dbReference>
<dbReference type="InterPro" id="IPR013780">
    <property type="entry name" value="Glyco_hydro_b"/>
</dbReference>
<evidence type="ECO:0000313" key="8">
    <source>
        <dbReference type="Proteomes" id="UP000070089"/>
    </source>
</evidence>